<dbReference type="RefSeq" id="YP_009797340.1">
    <property type="nucleotide sequence ID" value="NC_047913.1"/>
</dbReference>
<accession>A0A2K9VH51</accession>
<dbReference type="Proteomes" id="UP000241370">
    <property type="component" value="Segment"/>
</dbReference>
<dbReference type="EMBL" id="MG711460">
    <property type="protein sequence ID" value="AUV61554.1"/>
    <property type="molecule type" value="Genomic_DNA"/>
</dbReference>
<organism evidence="1 2">
    <name type="scientific">Faecalibacterium phage FP_Mushu</name>
    <dbReference type="NCBI Taxonomy" id="2070185"/>
    <lineage>
        <taxon>Viruses</taxon>
        <taxon>Duplodnaviria</taxon>
        <taxon>Heunggongvirae</taxon>
        <taxon>Uroviricota</taxon>
        <taxon>Caudoviricetes</taxon>
        <taxon>Mushuvirus</taxon>
        <taxon>Mushuvirus mushu</taxon>
    </lineage>
</organism>
<evidence type="ECO:0000313" key="2">
    <source>
        <dbReference type="Proteomes" id="UP000241370"/>
    </source>
</evidence>
<name>A0A2K9VH51_9CAUD</name>
<proteinExistence type="predicted"/>
<dbReference type="GeneID" id="54987753"/>
<evidence type="ECO:0000313" key="1">
    <source>
        <dbReference type="EMBL" id="AUV61554.1"/>
    </source>
</evidence>
<dbReference type="KEGG" id="vg:54987753"/>
<reference evidence="1 2" key="1">
    <citation type="submission" date="2017-12" db="EMBL/GenBank/DDBJ databases">
        <title>Phages infecting Faecalibacterium prausnitzii belong to novel viral genera that help decipher intestinal viromes.</title>
        <authorList>
            <person name="Petit M.-A."/>
            <person name="De Paepe M."/>
            <person name="Benevides L."/>
            <person name="Langella P."/>
        </authorList>
    </citation>
    <scope>NUCLEOTIDE SEQUENCE [LARGE SCALE GENOMIC DNA]</scope>
</reference>
<protein>
    <submittedName>
        <fullName evidence="1">Putative tail protein</fullName>
    </submittedName>
</protein>
<sequence>METKELYYPQISAQAGSYTFEEGVELEIYSSKSSYYDWAKIRFTSQFRPKLSLKKKDPATIQLGYDGTLEDVFTGFVSGNYDGGTYANEVALKDEMLLMEETIINDTFLDTTPQELISYFLAQAGLSKMKLSSKAYPTRKMLPIRRQTAVQAINAVNAAWGLRVPFFFSGGVFYWDEKPEQKKVYTFERGVNILNLRRAGGVWELETVSAPFIKHSHKINLIHPQVSGEVEVSKVVSKTNDSGFIRTYIYF</sequence>
<keyword evidence="2" id="KW-1185">Reference proteome</keyword>